<feature type="domain" description="Methyltransferase" evidence="2">
    <location>
        <begin position="31"/>
        <end position="140"/>
    </location>
</feature>
<dbReference type="InterPro" id="IPR025714">
    <property type="entry name" value="Methyltranfer_dom"/>
</dbReference>
<organism evidence="3 4">
    <name type="scientific">Oceanipulchritudo coccoides</name>
    <dbReference type="NCBI Taxonomy" id="2706888"/>
    <lineage>
        <taxon>Bacteria</taxon>
        <taxon>Pseudomonadati</taxon>
        <taxon>Verrucomicrobiota</taxon>
        <taxon>Opitutia</taxon>
        <taxon>Puniceicoccales</taxon>
        <taxon>Oceanipulchritudinaceae</taxon>
        <taxon>Oceanipulchritudo</taxon>
    </lineage>
</organism>
<dbReference type="Pfam" id="PF13847">
    <property type="entry name" value="Methyltransf_31"/>
    <property type="match status" value="1"/>
</dbReference>
<sequence length="367" mass="41697">MALERVNPFEEEDRFAVDHLLRYLWARPLVEKKRTVDIACGLGFGTVMLAENNEAEIIGVDSDGDTINRCLELWDHPSVSFKQGLIEEVPELVSGQVDCLVSFETLEHIPDPKAGLAAIKRLLGEQGLFIGSVPGETDLYEENEFHLHSYNEQRLGTLLQNEFKNSVILKQRFHLASIVDSAGSSIPDVVSFETMDAARIDFGKTTETSDSLVFLASDAPLPDAFGHKIALSRQAWFKDFVRAQTYASELKSLSHKYTDLFSRHNKLFFEHGELQRKFTNVLGWGKYHYEVVAGKQPEQHYMETIEKAQSAREEALRAEVQALQAEIRDLKEQKQEESVPEEETRKVQDEFFSGYKKLNTPSVEDPQ</sequence>
<protein>
    <submittedName>
        <fullName evidence="3">Methyltransferase domain-containing protein</fullName>
    </submittedName>
</protein>
<gene>
    <name evidence="3" type="ORF">G0Q06_07210</name>
</gene>
<dbReference type="PANTHER" id="PTHR43861">
    <property type="entry name" value="TRANS-ACONITATE 2-METHYLTRANSFERASE-RELATED"/>
    <property type="match status" value="1"/>
</dbReference>
<dbReference type="GO" id="GO:0008168">
    <property type="term" value="F:methyltransferase activity"/>
    <property type="evidence" value="ECO:0007669"/>
    <property type="project" value="UniProtKB-KW"/>
</dbReference>
<evidence type="ECO:0000313" key="4">
    <source>
        <dbReference type="Proteomes" id="UP000478417"/>
    </source>
</evidence>
<keyword evidence="4" id="KW-1185">Reference proteome</keyword>
<proteinExistence type="predicted"/>
<feature type="compositionally biased region" description="Basic and acidic residues" evidence="1">
    <location>
        <begin position="331"/>
        <end position="349"/>
    </location>
</feature>
<reference evidence="3 4" key="1">
    <citation type="submission" date="2020-02" db="EMBL/GenBank/DDBJ databases">
        <title>Albibacoteraceae fam. nov., the first described family within the subdivision 4 Verrucomicrobia.</title>
        <authorList>
            <person name="Xi F."/>
        </authorList>
    </citation>
    <scope>NUCLEOTIDE SEQUENCE [LARGE SCALE GENOMIC DNA]</scope>
    <source>
        <strain evidence="3 4">CK1056</strain>
    </source>
</reference>
<dbReference type="CDD" id="cd02440">
    <property type="entry name" value="AdoMet_MTases"/>
    <property type="match status" value="1"/>
</dbReference>
<feature type="region of interest" description="Disordered" evidence="1">
    <location>
        <begin position="331"/>
        <end position="367"/>
    </location>
</feature>
<dbReference type="SUPFAM" id="SSF53335">
    <property type="entry name" value="S-adenosyl-L-methionine-dependent methyltransferases"/>
    <property type="match status" value="1"/>
</dbReference>
<dbReference type="EMBL" id="JAAGNX010000002">
    <property type="protein sequence ID" value="NDV62231.1"/>
    <property type="molecule type" value="Genomic_DNA"/>
</dbReference>
<dbReference type="InterPro" id="IPR029063">
    <property type="entry name" value="SAM-dependent_MTases_sf"/>
</dbReference>
<dbReference type="GO" id="GO:0032259">
    <property type="term" value="P:methylation"/>
    <property type="evidence" value="ECO:0007669"/>
    <property type="project" value="UniProtKB-KW"/>
</dbReference>
<evidence type="ECO:0000313" key="3">
    <source>
        <dbReference type="EMBL" id="NDV62231.1"/>
    </source>
</evidence>
<comment type="caution">
    <text evidence="3">The sequence shown here is derived from an EMBL/GenBank/DDBJ whole genome shotgun (WGS) entry which is preliminary data.</text>
</comment>
<evidence type="ECO:0000259" key="2">
    <source>
        <dbReference type="Pfam" id="PF13847"/>
    </source>
</evidence>
<dbReference type="Gene3D" id="3.40.50.150">
    <property type="entry name" value="Vaccinia Virus protein VP39"/>
    <property type="match status" value="1"/>
</dbReference>
<accession>A0A6B2LZU1</accession>
<evidence type="ECO:0000256" key="1">
    <source>
        <dbReference type="SAM" id="MobiDB-lite"/>
    </source>
</evidence>
<dbReference type="RefSeq" id="WP_163963949.1">
    <property type="nucleotide sequence ID" value="NZ_JAAGNX010000002.1"/>
</dbReference>
<dbReference type="Proteomes" id="UP000478417">
    <property type="component" value="Unassembled WGS sequence"/>
</dbReference>
<name>A0A6B2LZU1_9BACT</name>
<keyword evidence="3" id="KW-0808">Transferase</keyword>
<keyword evidence="3" id="KW-0489">Methyltransferase</keyword>
<dbReference type="AlphaFoldDB" id="A0A6B2LZU1"/>